<reference evidence="1 2" key="1">
    <citation type="journal article" date="2024" name="Ann. Entomol. Soc. Am.">
        <title>Genomic analyses of the southern and eastern yellowjacket wasps (Hymenoptera: Vespidae) reveal evolutionary signatures of social life.</title>
        <authorList>
            <person name="Catto M.A."/>
            <person name="Caine P.B."/>
            <person name="Orr S.E."/>
            <person name="Hunt B.G."/>
            <person name="Goodisman M.A.D."/>
        </authorList>
    </citation>
    <scope>NUCLEOTIDE SEQUENCE [LARGE SCALE GENOMIC DNA]</scope>
    <source>
        <strain evidence="1">232</strain>
        <tissue evidence="1">Head and thorax</tissue>
    </source>
</reference>
<accession>A0ABD2CEQ6</accession>
<name>A0ABD2CEQ6_VESMC</name>
<gene>
    <name evidence="1" type="ORF">V1477_008779</name>
</gene>
<dbReference type="EMBL" id="JAYRBN010000056">
    <property type="protein sequence ID" value="KAL2743290.1"/>
    <property type="molecule type" value="Genomic_DNA"/>
</dbReference>
<evidence type="ECO:0000313" key="2">
    <source>
        <dbReference type="Proteomes" id="UP001607303"/>
    </source>
</evidence>
<comment type="caution">
    <text evidence="1">The sequence shown here is derived from an EMBL/GenBank/DDBJ whole genome shotgun (WGS) entry which is preliminary data.</text>
</comment>
<dbReference type="AlphaFoldDB" id="A0ABD2CEQ6"/>
<keyword evidence="2" id="KW-1185">Reference proteome</keyword>
<proteinExistence type="predicted"/>
<dbReference type="Proteomes" id="UP001607303">
    <property type="component" value="Unassembled WGS sequence"/>
</dbReference>
<sequence length="94" mass="10591">RTKKARLYPASPNNAFRRDIVVITSTMCTHGRTQNTLHHPSKVIALVHVTSFVTSSKKRKYTRFEIEALKVDVISLELALDPRLISIDETIAAC</sequence>
<organism evidence="1 2">
    <name type="scientific">Vespula maculifrons</name>
    <name type="common">Eastern yellow jacket</name>
    <name type="synonym">Wasp</name>
    <dbReference type="NCBI Taxonomy" id="7453"/>
    <lineage>
        <taxon>Eukaryota</taxon>
        <taxon>Metazoa</taxon>
        <taxon>Ecdysozoa</taxon>
        <taxon>Arthropoda</taxon>
        <taxon>Hexapoda</taxon>
        <taxon>Insecta</taxon>
        <taxon>Pterygota</taxon>
        <taxon>Neoptera</taxon>
        <taxon>Endopterygota</taxon>
        <taxon>Hymenoptera</taxon>
        <taxon>Apocrita</taxon>
        <taxon>Aculeata</taxon>
        <taxon>Vespoidea</taxon>
        <taxon>Vespidae</taxon>
        <taxon>Vespinae</taxon>
        <taxon>Vespula</taxon>
    </lineage>
</organism>
<protein>
    <submittedName>
        <fullName evidence="1">Uncharacterized protein</fullName>
    </submittedName>
</protein>
<feature type="non-terminal residue" evidence="1">
    <location>
        <position position="1"/>
    </location>
</feature>
<evidence type="ECO:0000313" key="1">
    <source>
        <dbReference type="EMBL" id="KAL2743290.1"/>
    </source>
</evidence>